<reference evidence="1 2" key="2">
    <citation type="journal article" date="2022" name="Mol. Ecol. Resour.">
        <title>The genomes of chicory, endive, great burdock and yacon provide insights into Asteraceae paleo-polyploidization history and plant inulin production.</title>
        <authorList>
            <person name="Fan W."/>
            <person name="Wang S."/>
            <person name="Wang H."/>
            <person name="Wang A."/>
            <person name="Jiang F."/>
            <person name="Liu H."/>
            <person name="Zhao H."/>
            <person name="Xu D."/>
            <person name="Zhang Y."/>
        </authorList>
    </citation>
    <scope>NUCLEOTIDE SEQUENCE [LARGE SCALE GENOMIC DNA]</scope>
    <source>
        <strain evidence="2">cv. Yunnan</strain>
        <tissue evidence="1">Leaves</tissue>
    </source>
</reference>
<accession>A0ACB9HI87</accession>
<proteinExistence type="predicted"/>
<evidence type="ECO:0000313" key="2">
    <source>
        <dbReference type="Proteomes" id="UP001056120"/>
    </source>
</evidence>
<dbReference type="Proteomes" id="UP001056120">
    <property type="component" value="Linkage Group LG12"/>
</dbReference>
<organism evidence="1 2">
    <name type="scientific">Smallanthus sonchifolius</name>
    <dbReference type="NCBI Taxonomy" id="185202"/>
    <lineage>
        <taxon>Eukaryota</taxon>
        <taxon>Viridiplantae</taxon>
        <taxon>Streptophyta</taxon>
        <taxon>Embryophyta</taxon>
        <taxon>Tracheophyta</taxon>
        <taxon>Spermatophyta</taxon>
        <taxon>Magnoliopsida</taxon>
        <taxon>eudicotyledons</taxon>
        <taxon>Gunneridae</taxon>
        <taxon>Pentapetalae</taxon>
        <taxon>asterids</taxon>
        <taxon>campanulids</taxon>
        <taxon>Asterales</taxon>
        <taxon>Asteraceae</taxon>
        <taxon>Asteroideae</taxon>
        <taxon>Heliantheae alliance</taxon>
        <taxon>Millerieae</taxon>
        <taxon>Smallanthus</taxon>
    </lineage>
</organism>
<name>A0ACB9HI87_9ASTR</name>
<protein>
    <submittedName>
        <fullName evidence="1">Uncharacterized protein</fullName>
    </submittedName>
</protein>
<comment type="caution">
    <text evidence="1">The sequence shown here is derived from an EMBL/GenBank/DDBJ whole genome shotgun (WGS) entry which is preliminary data.</text>
</comment>
<dbReference type="EMBL" id="CM042029">
    <property type="protein sequence ID" value="KAI3795148.1"/>
    <property type="molecule type" value="Genomic_DNA"/>
</dbReference>
<evidence type="ECO:0000313" key="1">
    <source>
        <dbReference type="EMBL" id="KAI3795148.1"/>
    </source>
</evidence>
<sequence length="76" mass="8567">MIYPKRADCFTSRFLHHLRATCSSLEGKEQILLRRLTLIYQFLLGSLSRVLNRVGDEELGELPAGFVVMKLGAEAS</sequence>
<reference evidence="2" key="1">
    <citation type="journal article" date="2022" name="Mol. Ecol. Resour.">
        <title>The genomes of chicory, endive, great burdock and yacon provide insights into Asteraceae palaeo-polyploidization history and plant inulin production.</title>
        <authorList>
            <person name="Fan W."/>
            <person name="Wang S."/>
            <person name="Wang H."/>
            <person name="Wang A."/>
            <person name="Jiang F."/>
            <person name="Liu H."/>
            <person name="Zhao H."/>
            <person name="Xu D."/>
            <person name="Zhang Y."/>
        </authorList>
    </citation>
    <scope>NUCLEOTIDE SEQUENCE [LARGE SCALE GENOMIC DNA]</scope>
    <source>
        <strain evidence="2">cv. Yunnan</strain>
    </source>
</reference>
<keyword evidence="2" id="KW-1185">Reference proteome</keyword>
<gene>
    <name evidence="1" type="ORF">L1987_37796</name>
</gene>